<dbReference type="EMBL" id="JBJUIK010000016">
    <property type="protein sequence ID" value="KAL3500444.1"/>
    <property type="molecule type" value="Genomic_DNA"/>
</dbReference>
<proteinExistence type="predicted"/>
<dbReference type="Proteomes" id="UP001630127">
    <property type="component" value="Unassembled WGS sequence"/>
</dbReference>
<name>A0ABD2XYJ7_9GENT</name>
<gene>
    <name evidence="1" type="ORF">ACH5RR_039537</name>
</gene>
<protein>
    <submittedName>
        <fullName evidence="1">Uncharacterized protein</fullName>
    </submittedName>
</protein>
<evidence type="ECO:0000313" key="2">
    <source>
        <dbReference type="Proteomes" id="UP001630127"/>
    </source>
</evidence>
<comment type="caution">
    <text evidence="1">The sequence shown here is derived from an EMBL/GenBank/DDBJ whole genome shotgun (WGS) entry which is preliminary data.</text>
</comment>
<dbReference type="AlphaFoldDB" id="A0ABD2XYJ7"/>
<organism evidence="1 2">
    <name type="scientific">Cinchona calisaya</name>
    <dbReference type="NCBI Taxonomy" id="153742"/>
    <lineage>
        <taxon>Eukaryota</taxon>
        <taxon>Viridiplantae</taxon>
        <taxon>Streptophyta</taxon>
        <taxon>Embryophyta</taxon>
        <taxon>Tracheophyta</taxon>
        <taxon>Spermatophyta</taxon>
        <taxon>Magnoliopsida</taxon>
        <taxon>eudicotyledons</taxon>
        <taxon>Gunneridae</taxon>
        <taxon>Pentapetalae</taxon>
        <taxon>asterids</taxon>
        <taxon>lamiids</taxon>
        <taxon>Gentianales</taxon>
        <taxon>Rubiaceae</taxon>
        <taxon>Cinchonoideae</taxon>
        <taxon>Cinchoneae</taxon>
        <taxon>Cinchona</taxon>
    </lineage>
</organism>
<accession>A0ABD2XYJ7</accession>
<evidence type="ECO:0000313" key="1">
    <source>
        <dbReference type="EMBL" id="KAL3500444.1"/>
    </source>
</evidence>
<reference evidence="1 2" key="1">
    <citation type="submission" date="2024-11" db="EMBL/GenBank/DDBJ databases">
        <title>A near-complete genome assembly of Cinchona calisaya.</title>
        <authorList>
            <person name="Lian D.C."/>
            <person name="Zhao X.W."/>
            <person name="Wei L."/>
        </authorList>
    </citation>
    <scope>NUCLEOTIDE SEQUENCE [LARGE SCALE GENOMIC DNA]</scope>
    <source>
        <tissue evidence="1">Nenye</tissue>
    </source>
</reference>
<keyword evidence="2" id="KW-1185">Reference proteome</keyword>
<sequence>MIEPGKEMMVMAGESLEASRFVHYAPNVVQEEAIACQLLVAIPSVAISQIGHLVSALSFLRPIIALDAMAWNVNRGRIMRRRNQLLRLNQQNPRKTLDPCNKLPILKFQERSQNQWRFGRLKQQQLLMVRVES</sequence>